<accession>A0A1B7P4C4</accession>
<evidence type="ECO:0000313" key="3">
    <source>
        <dbReference type="EMBL" id="OAX83863.1"/>
    </source>
</evidence>
<dbReference type="NCBIfam" id="TIGR00756">
    <property type="entry name" value="PPR"/>
    <property type="match status" value="1"/>
</dbReference>
<dbReference type="GO" id="GO:0003729">
    <property type="term" value="F:mRNA binding"/>
    <property type="evidence" value="ECO:0007669"/>
    <property type="project" value="TreeGrafter"/>
</dbReference>
<comment type="caution">
    <text evidence="3">The sequence shown here is derived from an EMBL/GenBank/DDBJ whole genome shotgun (WGS) entry which is preliminary data.</text>
</comment>
<keyword evidence="4" id="KW-1185">Reference proteome</keyword>
<sequence length="875" mass="101668">MLARPCSVYHCERRCSQATKCLTIRQPAFCREVFWPGYTNRFYHIQPGSYFENVQAQDIMCPRSAQRGQYFCPSFYQLPYQNQGTRTRYFLLSTAIPYMGRIPLRRGFITSYLYTSAVRNRSYTSFPTTKFENQHIHQIDQDTHGTQAVALANTRFSAGAEITPIFPTEKQTSHNQPRKPNEERSEVRPTASFPSSSIPIRPTIQETINGMIESTARNTRRHLNRRQHSNEFVVRSRCLYVKTLIHPDWNENFGIVFSHKVRGEDMTSVWDKLKLEHEEEALSWLTGVDWTAEDPTHLSRQWSGLTRHQKETLWPPITLWLLLNSPRAALAFLLATDIFPTPPFSMVAKCFLYLDAFYYEELTQDKRSKQYYQEAFNTCLNPSKWPVLKTYERGIRLFLKRATSHDVNNALSTILDRGIYVGFETATYLMDLFTKQHDISRALDSLRLVRANFDYHRLLSDPRVLYRCCKLLTLDYVIEQNGERKFRILPEILKMGVPLNQPMLNIIYRNALKHNVPTSVPHVLHEMGEKGIPPDSYTYISLLDDALSRRDLQHLDVIIREISSQDTLKTNPFITSKMLHIFYSLDRVNPDEGWGDTDVFDRMLHIYRAAHDIQPLVDLGIYRVDKFALEEREKSGKPPPSSHSLVIMIAAFLRMQDARQIVDNVFDRFLYLRDQGHESFGPLAESDYIYNVFLQEFSRRRSGRLQNCVRVLDKMLQPLPPTAILRSQNNRPLEQAKPTVQTWTILLAAFLSDRRPNAVGKVRSMMQEQGLKFNDVTWNVAVSGFAKMQMVDAAADAVNTMMKEGWTLDEYTLNSMQWIHDRHRLLALVDNVDARFDDHATRGSAESEASEEPVEIERYDEPSEIEAYDEPVERH</sequence>
<organism evidence="3 4">
    <name type="scientific">Emergomyces africanus</name>
    <dbReference type="NCBI Taxonomy" id="1955775"/>
    <lineage>
        <taxon>Eukaryota</taxon>
        <taxon>Fungi</taxon>
        <taxon>Dikarya</taxon>
        <taxon>Ascomycota</taxon>
        <taxon>Pezizomycotina</taxon>
        <taxon>Eurotiomycetes</taxon>
        <taxon>Eurotiomycetidae</taxon>
        <taxon>Onygenales</taxon>
        <taxon>Ajellomycetaceae</taxon>
        <taxon>Emergomyces</taxon>
    </lineage>
</organism>
<reference evidence="3 4" key="1">
    <citation type="submission" date="2015-07" db="EMBL/GenBank/DDBJ databases">
        <title>Emmonsia species relationships and genome sequence.</title>
        <authorList>
            <person name="Cuomo C.A."/>
            <person name="Schwartz I.S."/>
            <person name="Kenyon C."/>
            <person name="de Hoog G.S."/>
            <person name="Govender N.P."/>
            <person name="Botha A."/>
            <person name="Moreno L."/>
            <person name="de Vries M."/>
            <person name="Munoz J.F."/>
            <person name="Stielow J.B."/>
        </authorList>
    </citation>
    <scope>NUCLEOTIDE SEQUENCE [LARGE SCALE GENOMIC DNA]</scope>
    <source>
        <strain evidence="3 4">CBS 136260</strain>
    </source>
</reference>
<dbReference type="PANTHER" id="PTHR47934:SF6">
    <property type="entry name" value="MITOCHONDRIAL GROUP I INTRON SPLICING FACTOR CCM1-RELATED"/>
    <property type="match status" value="1"/>
</dbReference>
<dbReference type="GO" id="GO:0005739">
    <property type="term" value="C:mitochondrion"/>
    <property type="evidence" value="ECO:0007669"/>
    <property type="project" value="TreeGrafter"/>
</dbReference>
<name>A0A1B7P4C4_9EURO</name>
<protein>
    <recommendedName>
        <fullName evidence="5">Pentacotripeptide-repeat region of PRORP domain-containing protein</fullName>
    </recommendedName>
</protein>
<proteinExistence type="predicted"/>
<dbReference type="GO" id="GO:0007005">
    <property type="term" value="P:mitochondrion organization"/>
    <property type="evidence" value="ECO:0007669"/>
    <property type="project" value="TreeGrafter"/>
</dbReference>
<dbReference type="Gene3D" id="1.25.40.10">
    <property type="entry name" value="Tetratricopeptide repeat domain"/>
    <property type="match status" value="2"/>
</dbReference>
<dbReference type="InterPro" id="IPR002885">
    <property type="entry name" value="PPR_rpt"/>
</dbReference>
<feature type="compositionally biased region" description="Acidic residues" evidence="2">
    <location>
        <begin position="862"/>
        <end position="875"/>
    </location>
</feature>
<evidence type="ECO:0008006" key="5">
    <source>
        <dbReference type="Google" id="ProtNLM"/>
    </source>
</evidence>
<evidence type="ECO:0000313" key="4">
    <source>
        <dbReference type="Proteomes" id="UP000091918"/>
    </source>
</evidence>
<dbReference type="GO" id="GO:0006396">
    <property type="term" value="P:RNA processing"/>
    <property type="evidence" value="ECO:0007669"/>
    <property type="project" value="TreeGrafter"/>
</dbReference>
<gene>
    <name evidence="3" type="ORF">ACJ72_01765</name>
</gene>
<dbReference type="PROSITE" id="PS51375">
    <property type="entry name" value="PPR"/>
    <property type="match status" value="1"/>
</dbReference>
<dbReference type="EMBL" id="LGUA01000128">
    <property type="protein sequence ID" value="OAX83863.1"/>
    <property type="molecule type" value="Genomic_DNA"/>
</dbReference>
<dbReference type="STRING" id="1658172.A0A1B7P4C4"/>
<feature type="region of interest" description="Disordered" evidence="2">
    <location>
        <begin position="840"/>
        <end position="875"/>
    </location>
</feature>
<evidence type="ECO:0000256" key="2">
    <source>
        <dbReference type="SAM" id="MobiDB-lite"/>
    </source>
</evidence>
<dbReference type="AlphaFoldDB" id="A0A1B7P4C4"/>
<feature type="region of interest" description="Disordered" evidence="2">
    <location>
        <begin position="165"/>
        <end position="198"/>
    </location>
</feature>
<dbReference type="PANTHER" id="PTHR47934">
    <property type="entry name" value="PENTATRICOPEPTIDE REPEAT-CONTAINING PROTEIN PET309, MITOCHONDRIAL"/>
    <property type="match status" value="1"/>
</dbReference>
<dbReference type="InterPro" id="IPR051114">
    <property type="entry name" value="Mito_RNA_Proc_CCM1"/>
</dbReference>
<dbReference type="Proteomes" id="UP000091918">
    <property type="component" value="Unassembled WGS sequence"/>
</dbReference>
<evidence type="ECO:0000256" key="1">
    <source>
        <dbReference type="PROSITE-ProRule" id="PRU00708"/>
    </source>
</evidence>
<dbReference type="Pfam" id="PF01535">
    <property type="entry name" value="PPR"/>
    <property type="match status" value="1"/>
</dbReference>
<dbReference type="Pfam" id="PF13812">
    <property type="entry name" value="PPR_3"/>
    <property type="match status" value="1"/>
</dbReference>
<dbReference type="InterPro" id="IPR011990">
    <property type="entry name" value="TPR-like_helical_dom_sf"/>
</dbReference>
<feature type="repeat" description="PPR" evidence="1">
    <location>
        <begin position="774"/>
        <end position="808"/>
    </location>
</feature>
<dbReference type="OrthoDB" id="185373at2759"/>